<sequence>MTYKTIDDMFKKFPSMTQSRFFPLEKRHGFTEEAVLNYLKKVVHDVKVPKAKYKNIYLKHSGSYQMDTFKNDKNKDGLNYSMLIYINTRKTYSYPMNGKGAKEVVKALNSFFEEEPDVYSISLVILSFFQENN</sequence>
<name>A0ABR2GSN9_9EUKA</name>
<reference evidence="1 2" key="1">
    <citation type="submission" date="2024-04" db="EMBL/GenBank/DDBJ databases">
        <title>Tritrichomonas musculus Genome.</title>
        <authorList>
            <person name="Alves-Ferreira E."/>
            <person name="Grigg M."/>
            <person name="Lorenzi H."/>
            <person name="Galac M."/>
        </authorList>
    </citation>
    <scope>NUCLEOTIDE SEQUENCE [LARGE SCALE GENOMIC DNA]</scope>
    <source>
        <strain evidence="1 2">EAF2021</strain>
    </source>
</reference>
<dbReference type="EMBL" id="JAPFFF010000062">
    <property type="protein sequence ID" value="KAK8836929.1"/>
    <property type="molecule type" value="Genomic_DNA"/>
</dbReference>
<evidence type="ECO:0000313" key="2">
    <source>
        <dbReference type="Proteomes" id="UP001470230"/>
    </source>
</evidence>
<keyword evidence="2" id="KW-1185">Reference proteome</keyword>
<gene>
    <name evidence="1" type="ORF">M9Y10_036959</name>
</gene>
<proteinExistence type="predicted"/>
<accession>A0ABR2GSN9</accession>
<comment type="caution">
    <text evidence="1">The sequence shown here is derived from an EMBL/GenBank/DDBJ whole genome shotgun (WGS) entry which is preliminary data.</text>
</comment>
<evidence type="ECO:0000313" key="1">
    <source>
        <dbReference type="EMBL" id="KAK8836929.1"/>
    </source>
</evidence>
<organism evidence="1 2">
    <name type="scientific">Tritrichomonas musculus</name>
    <dbReference type="NCBI Taxonomy" id="1915356"/>
    <lineage>
        <taxon>Eukaryota</taxon>
        <taxon>Metamonada</taxon>
        <taxon>Parabasalia</taxon>
        <taxon>Tritrichomonadida</taxon>
        <taxon>Tritrichomonadidae</taxon>
        <taxon>Tritrichomonas</taxon>
    </lineage>
</organism>
<protein>
    <submittedName>
        <fullName evidence="1">Uncharacterized protein</fullName>
    </submittedName>
</protein>
<dbReference type="Proteomes" id="UP001470230">
    <property type="component" value="Unassembled WGS sequence"/>
</dbReference>